<feature type="compositionally biased region" description="Low complexity" evidence="1">
    <location>
        <begin position="49"/>
        <end position="58"/>
    </location>
</feature>
<feature type="compositionally biased region" description="Basic and acidic residues" evidence="1">
    <location>
        <begin position="105"/>
        <end position="122"/>
    </location>
</feature>
<organism evidence="2 3">
    <name type="scientific">Euplotes crassus</name>
    <dbReference type="NCBI Taxonomy" id="5936"/>
    <lineage>
        <taxon>Eukaryota</taxon>
        <taxon>Sar</taxon>
        <taxon>Alveolata</taxon>
        <taxon>Ciliophora</taxon>
        <taxon>Intramacronucleata</taxon>
        <taxon>Spirotrichea</taxon>
        <taxon>Hypotrichia</taxon>
        <taxon>Euplotida</taxon>
        <taxon>Euplotidae</taxon>
        <taxon>Moneuplotes</taxon>
    </lineage>
</organism>
<evidence type="ECO:0000256" key="1">
    <source>
        <dbReference type="SAM" id="MobiDB-lite"/>
    </source>
</evidence>
<dbReference type="Proteomes" id="UP001295684">
    <property type="component" value="Unassembled WGS sequence"/>
</dbReference>
<reference evidence="2" key="1">
    <citation type="submission" date="2023-07" db="EMBL/GenBank/DDBJ databases">
        <authorList>
            <consortium name="AG Swart"/>
            <person name="Singh M."/>
            <person name="Singh A."/>
            <person name="Seah K."/>
            <person name="Emmerich C."/>
        </authorList>
    </citation>
    <scope>NUCLEOTIDE SEQUENCE</scope>
    <source>
        <strain evidence="2">DP1</strain>
    </source>
</reference>
<feature type="region of interest" description="Disordered" evidence="1">
    <location>
        <begin position="105"/>
        <end position="153"/>
    </location>
</feature>
<gene>
    <name evidence="2" type="ORF">ECRASSUSDP1_LOCUS8855</name>
</gene>
<feature type="region of interest" description="Disordered" evidence="1">
    <location>
        <begin position="37"/>
        <end position="58"/>
    </location>
</feature>
<feature type="compositionally biased region" description="Basic and acidic residues" evidence="1">
    <location>
        <begin position="1"/>
        <end position="18"/>
    </location>
</feature>
<dbReference type="EMBL" id="CAMPGE010008681">
    <property type="protein sequence ID" value="CAI2367568.1"/>
    <property type="molecule type" value="Genomic_DNA"/>
</dbReference>
<feature type="region of interest" description="Disordered" evidence="1">
    <location>
        <begin position="1"/>
        <end position="24"/>
    </location>
</feature>
<keyword evidence="3" id="KW-1185">Reference proteome</keyword>
<dbReference type="AlphaFoldDB" id="A0AAD1UE37"/>
<name>A0AAD1UE37_EUPCR</name>
<dbReference type="InterPro" id="IPR010736">
    <property type="entry name" value="SHIPPO-rpt"/>
</dbReference>
<dbReference type="Pfam" id="PF07004">
    <property type="entry name" value="SHIPPO-rpt"/>
    <property type="match status" value="1"/>
</dbReference>
<comment type="caution">
    <text evidence="2">The sequence shown here is derived from an EMBL/GenBank/DDBJ whole genome shotgun (WGS) entry which is preliminary data.</text>
</comment>
<evidence type="ECO:0000313" key="3">
    <source>
        <dbReference type="Proteomes" id="UP001295684"/>
    </source>
</evidence>
<evidence type="ECO:0000313" key="2">
    <source>
        <dbReference type="EMBL" id="CAI2367568.1"/>
    </source>
</evidence>
<proteinExistence type="predicted"/>
<accession>A0AAD1UE37</accession>
<protein>
    <submittedName>
        <fullName evidence="2">Uncharacterized protein</fullName>
    </submittedName>
</protein>
<sequence length="453" mass="50922">MEEPRKDHKDASDQKPTETFDDTQIYTNKSVKAQIPIKETHNSRNLSMNNAKANTNTTNHNKLKIRVGKIAGQTMHRRRKNSIALKKEFKLKKELLKDTHDEIDASYKPKSGENKVDLENSHTKHNRSVSEKSNQNGPLKIHKRGKSRFSSLHQSISESYSNCNFDKSQTCSLSNNLAGPGSYNLPSLLGNISMEATKKNDPVYSIGTQSKKKLLILCKDQAMAVKGSSSPGVGTYSGDLITLKGKSPNATIGRERRFLANIDRKNNNSAHCYDSLDRESIKANGNKTNGFSKELRFLADDKALKEKQLMPSCQTYNHSFYGTIQERSQKIVPHSRNDSFKQSLDKFSVKTYFKELEKGYCSKEGPGPAAYCTNLCNTLSKFQKSVDGSFPKADRGIKRYNTKKYPGPSDYDTKTAYQNLNLIRGAATIGKSRRNIDMTRMTSLHSKELCGKY</sequence>